<keyword evidence="1" id="KW-0805">Transcription regulation</keyword>
<protein>
    <submittedName>
        <fullName evidence="6">LuxR family transcriptional regulator</fullName>
    </submittedName>
</protein>
<accession>A0A369N077</accession>
<gene>
    <name evidence="6" type="ORF">C1872_00480</name>
</gene>
<dbReference type="SMART" id="SM00421">
    <property type="entry name" value="HTH_LUXR"/>
    <property type="match status" value="1"/>
</dbReference>
<dbReference type="RefSeq" id="WP_009307124.1">
    <property type="nucleotide sequence ID" value="NZ_CP089334.1"/>
</dbReference>
<dbReference type="PANTHER" id="PTHR44688:SF16">
    <property type="entry name" value="DNA-BINDING TRANSCRIPTIONAL ACTIVATOR DEVR_DOSR"/>
    <property type="match status" value="1"/>
</dbReference>
<feature type="transmembrane region" description="Helical" evidence="4">
    <location>
        <begin position="203"/>
        <end position="222"/>
    </location>
</feature>
<keyword evidence="2" id="KW-0238">DNA-binding</keyword>
<feature type="transmembrane region" description="Helical" evidence="4">
    <location>
        <begin position="328"/>
        <end position="349"/>
    </location>
</feature>
<dbReference type="PROSITE" id="PS50043">
    <property type="entry name" value="HTH_LUXR_2"/>
    <property type="match status" value="1"/>
</dbReference>
<dbReference type="CDD" id="cd06170">
    <property type="entry name" value="LuxR_C_like"/>
    <property type="match status" value="1"/>
</dbReference>
<name>A0A369N077_EGGLN</name>
<dbReference type="Proteomes" id="UP000253752">
    <property type="component" value="Unassembled WGS sequence"/>
</dbReference>
<dbReference type="AlphaFoldDB" id="A0A369N077"/>
<sequence>MASGEVRLFLEHAGAVGLAVCLATLLDGAAPQSGIFGIGAGSEEFLLSSLISFAFVCLLAAVRFALSADDPKRLMAFGGLLASLGFVAFEFVRVPGIEIPMGVGCGALFGFGLGTSCVYWGASFGSLGQQKAVAVLALVCLFAGLFRVALLLLPQPWQGGLFGVLLMLSFLQMKSQDKDLPAPTSADEESALVRTRGMLERNWVVFAALVPCILLVAFSWSGNMRGADMVNNPQIETSWGLVAGMMLSAVLFLFLSRWKQGRLVDDAFVVVPVLATAGVMVSWFLGAWEQGFGQVASNIPLGFLQASVVTLLIAGFSKEVRNGLASAFVSGLCCAALAILFLGFFVVWPLLGDRIASGVSLSFEAVYLAAVAVRLAVRSHVSATAPLPSAEKNADERCLALASRYGLSKRELETLVYLAQGRSAPYIADEQFLSVNTVRTHIKRIYAKMDVHSKEELLDLFHKS</sequence>
<feature type="transmembrane region" description="Helical" evidence="4">
    <location>
        <begin position="298"/>
        <end position="316"/>
    </location>
</feature>
<feature type="transmembrane region" description="Helical" evidence="4">
    <location>
        <begin position="237"/>
        <end position="255"/>
    </location>
</feature>
<organism evidence="6 7">
    <name type="scientific">Eggerthella lenta</name>
    <name type="common">Eubacterium lentum</name>
    <dbReference type="NCBI Taxonomy" id="84112"/>
    <lineage>
        <taxon>Bacteria</taxon>
        <taxon>Bacillati</taxon>
        <taxon>Actinomycetota</taxon>
        <taxon>Coriobacteriia</taxon>
        <taxon>Eggerthellales</taxon>
        <taxon>Eggerthellaceae</taxon>
        <taxon>Eggerthella</taxon>
    </lineage>
</organism>
<keyword evidence="4" id="KW-1133">Transmembrane helix</keyword>
<dbReference type="Pfam" id="PF00196">
    <property type="entry name" value="GerE"/>
    <property type="match status" value="1"/>
</dbReference>
<feature type="transmembrane region" description="Helical" evidence="4">
    <location>
        <begin position="355"/>
        <end position="377"/>
    </location>
</feature>
<keyword evidence="3" id="KW-0804">Transcription</keyword>
<evidence type="ECO:0000256" key="2">
    <source>
        <dbReference type="ARBA" id="ARBA00023125"/>
    </source>
</evidence>
<dbReference type="EMBL" id="PPTX01000001">
    <property type="protein sequence ID" value="RDB81917.1"/>
    <property type="molecule type" value="Genomic_DNA"/>
</dbReference>
<dbReference type="InterPro" id="IPR036388">
    <property type="entry name" value="WH-like_DNA-bd_sf"/>
</dbReference>
<dbReference type="GO" id="GO:0006355">
    <property type="term" value="P:regulation of DNA-templated transcription"/>
    <property type="evidence" value="ECO:0007669"/>
    <property type="project" value="InterPro"/>
</dbReference>
<comment type="caution">
    <text evidence="6">The sequence shown here is derived from an EMBL/GenBank/DDBJ whole genome shotgun (WGS) entry which is preliminary data.</text>
</comment>
<dbReference type="PRINTS" id="PR00038">
    <property type="entry name" value="HTHLUXR"/>
</dbReference>
<feature type="transmembrane region" description="Helical" evidence="4">
    <location>
        <begin position="74"/>
        <end position="93"/>
    </location>
</feature>
<proteinExistence type="predicted"/>
<keyword evidence="4" id="KW-0472">Membrane</keyword>
<dbReference type="SUPFAM" id="SSF46894">
    <property type="entry name" value="C-terminal effector domain of the bipartite response regulators"/>
    <property type="match status" value="1"/>
</dbReference>
<evidence type="ECO:0000256" key="3">
    <source>
        <dbReference type="ARBA" id="ARBA00023163"/>
    </source>
</evidence>
<feature type="transmembrane region" description="Helical" evidence="4">
    <location>
        <begin position="132"/>
        <end position="150"/>
    </location>
</feature>
<feature type="domain" description="HTH luxR-type" evidence="5">
    <location>
        <begin position="400"/>
        <end position="464"/>
    </location>
</feature>
<feature type="transmembrane region" description="Helical" evidence="4">
    <location>
        <begin position="45"/>
        <end position="62"/>
    </location>
</feature>
<evidence type="ECO:0000256" key="4">
    <source>
        <dbReference type="SAM" id="Phobius"/>
    </source>
</evidence>
<feature type="transmembrane region" description="Helical" evidence="4">
    <location>
        <begin position="156"/>
        <end position="173"/>
    </location>
</feature>
<dbReference type="GO" id="GO:0003677">
    <property type="term" value="F:DNA binding"/>
    <property type="evidence" value="ECO:0007669"/>
    <property type="project" value="UniProtKB-KW"/>
</dbReference>
<dbReference type="PANTHER" id="PTHR44688">
    <property type="entry name" value="DNA-BINDING TRANSCRIPTIONAL ACTIVATOR DEVR_DOSR"/>
    <property type="match status" value="1"/>
</dbReference>
<evidence type="ECO:0000259" key="5">
    <source>
        <dbReference type="PROSITE" id="PS50043"/>
    </source>
</evidence>
<reference evidence="6 7" key="1">
    <citation type="journal article" date="2018" name="Elife">
        <title>Discovery and characterization of a prevalent human gut bacterial enzyme sufficient for the inactivation of a family of plant toxins.</title>
        <authorList>
            <person name="Koppel N."/>
            <person name="Bisanz J.E."/>
            <person name="Pandelia M.E."/>
            <person name="Turnbaugh P.J."/>
            <person name="Balskus E.P."/>
        </authorList>
    </citation>
    <scope>NUCLEOTIDE SEQUENCE [LARGE SCALE GENOMIC DNA]</scope>
    <source>
        <strain evidence="6 7">MR1 #12</strain>
    </source>
</reference>
<dbReference type="Gene3D" id="1.10.10.10">
    <property type="entry name" value="Winged helix-like DNA-binding domain superfamily/Winged helix DNA-binding domain"/>
    <property type="match status" value="1"/>
</dbReference>
<feature type="transmembrane region" description="Helical" evidence="4">
    <location>
        <begin position="99"/>
        <end position="120"/>
    </location>
</feature>
<dbReference type="InterPro" id="IPR016032">
    <property type="entry name" value="Sig_transdc_resp-reg_C-effctor"/>
</dbReference>
<evidence type="ECO:0000313" key="7">
    <source>
        <dbReference type="Proteomes" id="UP000253752"/>
    </source>
</evidence>
<evidence type="ECO:0000256" key="1">
    <source>
        <dbReference type="ARBA" id="ARBA00023015"/>
    </source>
</evidence>
<keyword evidence="4" id="KW-0812">Transmembrane</keyword>
<evidence type="ECO:0000313" key="6">
    <source>
        <dbReference type="EMBL" id="RDB81917.1"/>
    </source>
</evidence>
<feature type="transmembrane region" description="Helical" evidence="4">
    <location>
        <begin position="267"/>
        <end position="286"/>
    </location>
</feature>
<dbReference type="InterPro" id="IPR000792">
    <property type="entry name" value="Tscrpt_reg_LuxR_C"/>
</dbReference>